<keyword evidence="1 6" id="KW-0808">Transferase</keyword>
<proteinExistence type="predicted"/>
<dbReference type="PRINTS" id="PR01399">
    <property type="entry name" value="ENTSNTHTASED"/>
</dbReference>
<feature type="binding site" evidence="3">
    <location>
        <position position="127"/>
    </location>
    <ligand>
        <name>Mg(2+)</name>
        <dbReference type="ChEBI" id="CHEBI:18420"/>
    </ligand>
</feature>
<dbReference type="Pfam" id="PF01648">
    <property type="entry name" value="ACPS"/>
    <property type="match status" value="1"/>
</dbReference>
<organism evidence="6 7">
    <name type="scientific">Micromonospora marina</name>
    <dbReference type="NCBI Taxonomy" id="307120"/>
    <lineage>
        <taxon>Bacteria</taxon>
        <taxon>Bacillati</taxon>
        <taxon>Actinomycetota</taxon>
        <taxon>Actinomycetes</taxon>
        <taxon>Micromonosporales</taxon>
        <taxon>Micromonosporaceae</taxon>
        <taxon>Micromonospora</taxon>
    </lineage>
</organism>
<dbReference type="PANTHER" id="PTHR38096">
    <property type="entry name" value="ENTEROBACTIN SYNTHASE COMPONENT D"/>
    <property type="match status" value="1"/>
</dbReference>
<feature type="domain" description="4'-phosphopantetheinyl transferase N-terminal" evidence="5">
    <location>
        <begin position="48"/>
        <end position="114"/>
    </location>
</feature>
<dbReference type="InterPro" id="IPR037143">
    <property type="entry name" value="4-PPantetheinyl_Trfase_dom_sf"/>
</dbReference>
<dbReference type="InterPro" id="IPR041354">
    <property type="entry name" value="4PPT_N"/>
</dbReference>
<feature type="binding site" evidence="2">
    <location>
        <position position="175"/>
    </location>
    <ligand>
        <name>CoA</name>
        <dbReference type="ChEBI" id="CHEBI:57287"/>
    </ligand>
</feature>
<feature type="binding site" evidence="2">
    <location>
        <position position="171"/>
    </location>
    <ligand>
        <name>CoA</name>
        <dbReference type="ChEBI" id="CHEBI:57287"/>
    </ligand>
</feature>
<dbReference type="InterPro" id="IPR003542">
    <property type="entry name" value="Enbac_synth_compD-like"/>
</dbReference>
<dbReference type="PANTHER" id="PTHR38096:SF1">
    <property type="entry name" value="ENTEROBACTIN SYNTHASE COMPONENT D"/>
    <property type="match status" value="1"/>
</dbReference>
<name>A0A1C4ZBX1_9ACTN</name>
<dbReference type="GO" id="GO:0000287">
    <property type="term" value="F:magnesium ion binding"/>
    <property type="evidence" value="ECO:0007669"/>
    <property type="project" value="InterPro"/>
</dbReference>
<dbReference type="SUPFAM" id="SSF56214">
    <property type="entry name" value="4'-phosphopantetheinyl transferase"/>
    <property type="match status" value="1"/>
</dbReference>
<keyword evidence="3" id="KW-0460">Magnesium</keyword>
<feature type="binding site" evidence="3">
    <location>
        <position position="128"/>
    </location>
    <ligand>
        <name>Mg(2+)</name>
        <dbReference type="ChEBI" id="CHEBI:18420"/>
    </ligand>
</feature>
<dbReference type="GO" id="GO:0008897">
    <property type="term" value="F:holo-[acyl-carrier-protein] synthase activity"/>
    <property type="evidence" value="ECO:0007669"/>
    <property type="project" value="InterPro"/>
</dbReference>
<feature type="domain" description="4'-phosphopantetheinyl transferase" evidence="4">
    <location>
        <begin position="122"/>
        <end position="205"/>
    </location>
</feature>
<dbReference type="EMBL" id="FMCV01000016">
    <property type="protein sequence ID" value="SCF30473.1"/>
    <property type="molecule type" value="Genomic_DNA"/>
</dbReference>
<feature type="binding site" evidence="2">
    <location>
        <position position="126"/>
    </location>
    <ligand>
        <name>CoA</name>
        <dbReference type="ChEBI" id="CHEBI:57287"/>
    </ligand>
</feature>
<comment type="cofactor">
    <cofactor evidence="3">
        <name>Mg(2+)</name>
        <dbReference type="ChEBI" id="CHEBI:18420"/>
    </cofactor>
</comment>
<gene>
    <name evidence="6" type="ORF">GA0070215_11623</name>
</gene>
<feature type="binding site" evidence="2">
    <location>
        <begin position="104"/>
        <end position="105"/>
    </location>
    <ligand>
        <name>CoA</name>
        <dbReference type="ChEBI" id="CHEBI:57287"/>
    </ligand>
</feature>
<feature type="binding site" evidence="2">
    <location>
        <position position="68"/>
    </location>
    <ligand>
        <name>CoA</name>
        <dbReference type="ChEBI" id="CHEBI:57287"/>
    </ligand>
</feature>
<evidence type="ECO:0000259" key="5">
    <source>
        <dbReference type="Pfam" id="PF17837"/>
    </source>
</evidence>
<evidence type="ECO:0000256" key="3">
    <source>
        <dbReference type="PIRSR" id="PIRSR603542-2"/>
    </source>
</evidence>
<evidence type="ECO:0000259" key="4">
    <source>
        <dbReference type="Pfam" id="PF01648"/>
    </source>
</evidence>
<accession>A0A1C4ZBX1</accession>
<evidence type="ECO:0000313" key="7">
    <source>
        <dbReference type="Proteomes" id="UP000198551"/>
    </source>
</evidence>
<reference evidence="7" key="1">
    <citation type="submission" date="2016-06" db="EMBL/GenBank/DDBJ databases">
        <authorList>
            <person name="Varghese N."/>
        </authorList>
    </citation>
    <scope>NUCLEOTIDE SEQUENCE [LARGE SCALE GENOMIC DNA]</scope>
    <source>
        <strain evidence="7">DSM 45555</strain>
    </source>
</reference>
<evidence type="ECO:0000256" key="2">
    <source>
        <dbReference type="PIRSR" id="PIRSR603542-1"/>
    </source>
</evidence>
<keyword evidence="7" id="KW-1185">Reference proteome</keyword>
<dbReference type="GO" id="GO:0005886">
    <property type="term" value="C:plasma membrane"/>
    <property type="evidence" value="ECO:0007669"/>
    <property type="project" value="TreeGrafter"/>
</dbReference>
<keyword evidence="3" id="KW-0479">Metal-binding</keyword>
<dbReference type="Pfam" id="PF17837">
    <property type="entry name" value="4PPT_N"/>
    <property type="match status" value="1"/>
</dbReference>
<dbReference type="GO" id="GO:0009366">
    <property type="term" value="C:enterobactin synthetase complex"/>
    <property type="evidence" value="ECO:0007669"/>
    <property type="project" value="InterPro"/>
</dbReference>
<evidence type="ECO:0000256" key="1">
    <source>
        <dbReference type="ARBA" id="ARBA00022679"/>
    </source>
</evidence>
<feature type="binding site" evidence="2">
    <location>
        <position position="185"/>
    </location>
    <ligand>
        <name>CoA</name>
        <dbReference type="ChEBI" id="CHEBI:57287"/>
    </ligand>
</feature>
<protein>
    <submittedName>
        <fullName evidence="6">4'-phosphopantetheinyl transferase EntD (Siderophore biosynthesis)</fullName>
    </submittedName>
</protein>
<dbReference type="AlphaFoldDB" id="A0A1C4ZBX1"/>
<feature type="binding site" evidence="2">
    <location>
        <position position="60"/>
    </location>
    <ligand>
        <name>CoA</name>
        <dbReference type="ChEBI" id="CHEBI:57287"/>
    </ligand>
</feature>
<feature type="binding site" evidence="3">
    <location>
        <position position="126"/>
    </location>
    <ligand>
        <name>Mg(2+)</name>
        <dbReference type="ChEBI" id="CHEBI:18420"/>
    </ligand>
</feature>
<evidence type="ECO:0000313" key="6">
    <source>
        <dbReference type="EMBL" id="SCF30473.1"/>
    </source>
</evidence>
<dbReference type="Proteomes" id="UP000198551">
    <property type="component" value="Unassembled WGS sequence"/>
</dbReference>
<sequence length="241" mass="25486">MVHLSPRPLRHRVPQRLPSANVIEQILPSTVAVAESFTDPAGVTLFPEEEALVARSVEKRRQEFATVRHCARLALGELGLAPAPIVSGARGAPLWPAGVVGSMTHCDGYRAAVVGRTTGFASLGVDAEPHAPLPDGVLGAIALSAERSRTATLGAVRPAVCWDRLLFSAKEAVYKAWFPLTGRWLDFSEADIVFDPAGTFEARLLVPGPVLGGAEVRAFAGRFLVERGLVVTAISIPAVAS</sequence>
<dbReference type="GO" id="GO:0009239">
    <property type="term" value="P:enterobactin biosynthetic process"/>
    <property type="evidence" value="ECO:0007669"/>
    <property type="project" value="InterPro"/>
</dbReference>
<dbReference type="InterPro" id="IPR008278">
    <property type="entry name" value="4-PPantetheinyl_Trfase_dom"/>
</dbReference>